<name>A0A239PQ60_9PROT</name>
<keyword evidence="10" id="KW-1185">Reference proteome</keyword>
<dbReference type="Proteomes" id="UP000198346">
    <property type="component" value="Unassembled WGS sequence"/>
</dbReference>
<dbReference type="RefSeq" id="WP_089411579.1">
    <property type="nucleotide sequence ID" value="NZ_FZQA01000002.1"/>
</dbReference>
<dbReference type="PROSITE" id="PS00893">
    <property type="entry name" value="NUDIX_BOX"/>
    <property type="match status" value="1"/>
</dbReference>
<dbReference type="SUPFAM" id="SSF55811">
    <property type="entry name" value="Nudix"/>
    <property type="match status" value="1"/>
</dbReference>
<evidence type="ECO:0000313" key="10">
    <source>
        <dbReference type="Proteomes" id="UP000198346"/>
    </source>
</evidence>
<reference evidence="9 10" key="1">
    <citation type="submission" date="2017-07" db="EMBL/GenBank/DDBJ databases">
        <authorList>
            <person name="Sun Z.S."/>
            <person name="Albrecht U."/>
            <person name="Echele G."/>
            <person name="Lee C.C."/>
        </authorList>
    </citation>
    <scope>NUCLEOTIDE SEQUENCE [LARGE SCALE GENOMIC DNA]</scope>
    <source>
        <strain evidence="9 10">CGMCC 1.12710</strain>
    </source>
</reference>
<evidence type="ECO:0000256" key="3">
    <source>
        <dbReference type="ARBA" id="ARBA00007275"/>
    </source>
</evidence>
<evidence type="ECO:0000256" key="5">
    <source>
        <dbReference type="ARBA" id="ARBA00022801"/>
    </source>
</evidence>
<protein>
    <recommendedName>
        <fullName evidence="4">GDP-mannose pyrophosphatase</fullName>
    </recommendedName>
    <alternativeName>
        <fullName evidence="6">GDP-mannose hydrolase</fullName>
    </alternativeName>
    <alternativeName>
        <fullName evidence="7">GDPMK</fullName>
    </alternativeName>
</protein>
<evidence type="ECO:0000256" key="2">
    <source>
        <dbReference type="ARBA" id="ARBA00001946"/>
    </source>
</evidence>
<evidence type="ECO:0000256" key="7">
    <source>
        <dbReference type="ARBA" id="ARBA00032272"/>
    </source>
</evidence>
<dbReference type="AlphaFoldDB" id="A0A239PQ60"/>
<dbReference type="GO" id="GO:0019693">
    <property type="term" value="P:ribose phosphate metabolic process"/>
    <property type="evidence" value="ECO:0007669"/>
    <property type="project" value="TreeGrafter"/>
</dbReference>
<organism evidence="9 10">
    <name type="scientific">Amphiplicatus metriothermophilus</name>
    <dbReference type="NCBI Taxonomy" id="1519374"/>
    <lineage>
        <taxon>Bacteria</taxon>
        <taxon>Pseudomonadati</taxon>
        <taxon>Pseudomonadota</taxon>
        <taxon>Alphaproteobacteria</taxon>
        <taxon>Parvularculales</taxon>
        <taxon>Parvularculaceae</taxon>
        <taxon>Amphiplicatus</taxon>
    </lineage>
</organism>
<dbReference type="Gene3D" id="3.90.79.10">
    <property type="entry name" value="Nucleoside Triphosphate Pyrophosphohydrolase"/>
    <property type="match status" value="1"/>
</dbReference>
<comment type="catalytic activity">
    <reaction evidence="1">
        <text>GDP-alpha-D-mannose + H2O = alpha-D-mannose 1-phosphate + GMP + 2 H(+)</text>
        <dbReference type="Rhea" id="RHEA:27978"/>
        <dbReference type="ChEBI" id="CHEBI:15377"/>
        <dbReference type="ChEBI" id="CHEBI:15378"/>
        <dbReference type="ChEBI" id="CHEBI:57527"/>
        <dbReference type="ChEBI" id="CHEBI:58115"/>
        <dbReference type="ChEBI" id="CHEBI:58409"/>
    </reaction>
</comment>
<dbReference type="Pfam" id="PF00293">
    <property type="entry name" value="NUDIX"/>
    <property type="match status" value="1"/>
</dbReference>
<feature type="domain" description="Nudix hydrolase" evidence="8">
    <location>
        <begin position="48"/>
        <end position="176"/>
    </location>
</feature>
<dbReference type="OrthoDB" id="177518at2"/>
<comment type="similarity">
    <text evidence="3">Belongs to the Nudix hydrolase family. NudK subfamily.</text>
</comment>
<dbReference type="PANTHER" id="PTHR11839">
    <property type="entry name" value="UDP/ADP-SUGAR PYROPHOSPHATASE"/>
    <property type="match status" value="1"/>
</dbReference>
<evidence type="ECO:0000256" key="4">
    <source>
        <dbReference type="ARBA" id="ARBA00016377"/>
    </source>
</evidence>
<comment type="cofactor">
    <cofactor evidence="2">
        <name>Mg(2+)</name>
        <dbReference type="ChEBI" id="CHEBI:18420"/>
    </cofactor>
</comment>
<dbReference type="EMBL" id="FZQA01000002">
    <property type="protein sequence ID" value="SNT72046.1"/>
    <property type="molecule type" value="Genomic_DNA"/>
</dbReference>
<dbReference type="InterPro" id="IPR015797">
    <property type="entry name" value="NUDIX_hydrolase-like_dom_sf"/>
</dbReference>
<sequence length="200" mass="21848">MSGPPPRRVGPWTVLSERIVYDNPWISVVDHAVEHPNGAAGQYGVVRFKNVAVGVLPVDEEGCVWLVGQHRFPHDAYSWELPEGGGPHHESAIETARRELAEETGLTAERWLELAAFDISNSVTDEKAVCFLAWGLHPGEAAPEASEALSIRRIRFPALIEEVLGGQIRDSLTIVMALTAYAKALRGALPDAISDLVLKR</sequence>
<dbReference type="InterPro" id="IPR020084">
    <property type="entry name" value="NUDIX_hydrolase_CS"/>
</dbReference>
<keyword evidence="5" id="KW-0378">Hydrolase</keyword>
<dbReference type="InterPro" id="IPR000086">
    <property type="entry name" value="NUDIX_hydrolase_dom"/>
</dbReference>
<evidence type="ECO:0000256" key="1">
    <source>
        <dbReference type="ARBA" id="ARBA00000847"/>
    </source>
</evidence>
<dbReference type="PANTHER" id="PTHR11839:SF18">
    <property type="entry name" value="NUDIX HYDROLASE DOMAIN-CONTAINING PROTEIN"/>
    <property type="match status" value="1"/>
</dbReference>
<dbReference type="GO" id="GO:0016787">
    <property type="term" value="F:hydrolase activity"/>
    <property type="evidence" value="ECO:0007669"/>
    <property type="project" value="UniProtKB-KW"/>
</dbReference>
<evidence type="ECO:0000256" key="6">
    <source>
        <dbReference type="ARBA" id="ARBA00032162"/>
    </source>
</evidence>
<evidence type="ECO:0000313" key="9">
    <source>
        <dbReference type="EMBL" id="SNT72046.1"/>
    </source>
</evidence>
<dbReference type="PROSITE" id="PS51462">
    <property type="entry name" value="NUDIX"/>
    <property type="match status" value="1"/>
</dbReference>
<accession>A0A239PQ60</accession>
<proteinExistence type="inferred from homology"/>
<dbReference type="CDD" id="cd24161">
    <property type="entry name" value="NUDIX_ADPRase_Ndx2"/>
    <property type="match status" value="1"/>
</dbReference>
<evidence type="ECO:0000259" key="8">
    <source>
        <dbReference type="PROSITE" id="PS51462"/>
    </source>
</evidence>
<dbReference type="GO" id="GO:0006753">
    <property type="term" value="P:nucleoside phosphate metabolic process"/>
    <property type="evidence" value="ECO:0007669"/>
    <property type="project" value="TreeGrafter"/>
</dbReference>
<gene>
    <name evidence="9" type="ORF">SAMN06297382_1072</name>
</gene>